<dbReference type="Pfam" id="PF26061">
    <property type="entry name" value="DUF8021"/>
    <property type="match status" value="1"/>
</dbReference>
<evidence type="ECO:0000256" key="1">
    <source>
        <dbReference type="ARBA" id="ARBA00022553"/>
    </source>
</evidence>
<feature type="chain" id="PRO_5041951627" description="Signal transduction histidine-protein kinase" evidence="5">
    <location>
        <begin position="19"/>
        <end position="1091"/>
    </location>
</feature>
<feature type="domain" description="PAC" evidence="9">
    <location>
        <begin position="580"/>
        <end position="631"/>
    </location>
</feature>
<dbReference type="InterPro" id="IPR003661">
    <property type="entry name" value="HisK_dim/P_dom"/>
</dbReference>
<dbReference type="InterPro" id="IPR035965">
    <property type="entry name" value="PAS-like_dom_sf"/>
</dbReference>
<dbReference type="FunFam" id="3.30.565.10:FF:000010">
    <property type="entry name" value="Sensor histidine kinase RcsC"/>
    <property type="match status" value="1"/>
</dbReference>
<dbReference type="SUPFAM" id="SSF55874">
    <property type="entry name" value="ATPase domain of HSP90 chaperone/DNA topoisomerase II/histidine kinase"/>
    <property type="match status" value="1"/>
</dbReference>
<dbReference type="InterPro" id="IPR000700">
    <property type="entry name" value="PAS-assoc_C"/>
</dbReference>
<evidence type="ECO:0000259" key="7">
    <source>
        <dbReference type="PROSITE" id="PS50110"/>
    </source>
</evidence>
<dbReference type="GO" id="GO:0000155">
    <property type="term" value="F:phosphorelay sensor kinase activity"/>
    <property type="evidence" value="ECO:0007669"/>
    <property type="project" value="InterPro"/>
</dbReference>
<feature type="region of interest" description="Disordered" evidence="4">
    <location>
        <begin position="1069"/>
        <end position="1091"/>
    </location>
</feature>
<evidence type="ECO:0000259" key="8">
    <source>
        <dbReference type="PROSITE" id="PS50112"/>
    </source>
</evidence>
<dbReference type="InterPro" id="IPR000014">
    <property type="entry name" value="PAS"/>
</dbReference>
<evidence type="ECO:0000256" key="2">
    <source>
        <dbReference type="ARBA" id="ARBA00023012"/>
    </source>
</evidence>
<dbReference type="SUPFAM" id="SSF52172">
    <property type="entry name" value="CheY-like"/>
    <property type="match status" value="1"/>
</dbReference>
<dbReference type="CDD" id="cd00130">
    <property type="entry name" value="PAS"/>
    <property type="match status" value="1"/>
</dbReference>
<dbReference type="PROSITE" id="PS50112">
    <property type="entry name" value="PAS"/>
    <property type="match status" value="1"/>
</dbReference>
<feature type="domain" description="PAS" evidence="8">
    <location>
        <begin position="505"/>
        <end position="563"/>
    </location>
</feature>
<evidence type="ECO:0000259" key="9">
    <source>
        <dbReference type="PROSITE" id="PS50113"/>
    </source>
</evidence>
<reference evidence="10" key="2">
    <citation type="submission" date="2023-06" db="EMBL/GenBank/DDBJ databases">
        <authorList>
            <consortium name="Lawrence Berkeley National Laboratory"/>
            <person name="Haridas S."/>
            <person name="Hensen N."/>
            <person name="Bonometti L."/>
            <person name="Westerberg I."/>
            <person name="Brannstrom I.O."/>
            <person name="Guillou S."/>
            <person name="Cros-Aarteil S."/>
            <person name="Calhoun S."/>
            <person name="Kuo A."/>
            <person name="Mondo S."/>
            <person name="Pangilinan J."/>
            <person name="Riley R."/>
            <person name="Labutti K."/>
            <person name="Andreopoulos B."/>
            <person name="Lipzen A."/>
            <person name="Chen C."/>
            <person name="Yanf M."/>
            <person name="Daum C."/>
            <person name="Ng V."/>
            <person name="Clum A."/>
            <person name="Steindorff A."/>
            <person name="Ohm R."/>
            <person name="Martin F."/>
            <person name="Silar P."/>
            <person name="Natvig D."/>
            <person name="Lalanne C."/>
            <person name="Gautier V."/>
            <person name="Ament-Velasquez S.L."/>
            <person name="Kruys A."/>
            <person name="Hutchinson M.I."/>
            <person name="Powell A.J."/>
            <person name="Barry K."/>
            <person name="Miller A.N."/>
            <person name="Grigoriev I.V."/>
            <person name="Debuchy R."/>
            <person name="Gladieux P."/>
            <person name="Thoren M.H."/>
            <person name="Johannesson H."/>
        </authorList>
    </citation>
    <scope>NUCLEOTIDE SEQUENCE</scope>
    <source>
        <strain evidence="10">CBS 314.62</strain>
    </source>
</reference>
<reference evidence="10" key="1">
    <citation type="journal article" date="2023" name="Mol. Phylogenet. Evol.">
        <title>Genome-scale phylogeny and comparative genomics of the fungal order Sordariales.</title>
        <authorList>
            <person name="Hensen N."/>
            <person name="Bonometti L."/>
            <person name="Westerberg I."/>
            <person name="Brannstrom I.O."/>
            <person name="Guillou S."/>
            <person name="Cros-Aarteil S."/>
            <person name="Calhoun S."/>
            <person name="Haridas S."/>
            <person name="Kuo A."/>
            <person name="Mondo S."/>
            <person name="Pangilinan J."/>
            <person name="Riley R."/>
            <person name="LaButti K."/>
            <person name="Andreopoulos B."/>
            <person name="Lipzen A."/>
            <person name="Chen C."/>
            <person name="Yan M."/>
            <person name="Daum C."/>
            <person name="Ng V."/>
            <person name="Clum A."/>
            <person name="Steindorff A."/>
            <person name="Ohm R.A."/>
            <person name="Martin F."/>
            <person name="Silar P."/>
            <person name="Natvig D.O."/>
            <person name="Lalanne C."/>
            <person name="Gautier V."/>
            <person name="Ament-Velasquez S.L."/>
            <person name="Kruys A."/>
            <person name="Hutchinson M.I."/>
            <person name="Powell A.J."/>
            <person name="Barry K."/>
            <person name="Miller A.N."/>
            <person name="Grigoriev I.V."/>
            <person name="Debuchy R."/>
            <person name="Gladieux P."/>
            <person name="Hiltunen Thoren M."/>
            <person name="Johannesson H."/>
        </authorList>
    </citation>
    <scope>NUCLEOTIDE SEQUENCE</scope>
    <source>
        <strain evidence="10">CBS 314.62</strain>
    </source>
</reference>
<dbReference type="PANTHER" id="PTHR45339">
    <property type="entry name" value="HYBRID SIGNAL TRANSDUCTION HISTIDINE KINASE J"/>
    <property type="match status" value="1"/>
</dbReference>
<dbReference type="Gene3D" id="3.30.450.20">
    <property type="entry name" value="PAS domain"/>
    <property type="match status" value="1"/>
</dbReference>
<dbReference type="CDD" id="cd17546">
    <property type="entry name" value="REC_hyHK_CKI1_RcsC-like"/>
    <property type="match status" value="1"/>
</dbReference>
<dbReference type="InterPro" id="IPR036890">
    <property type="entry name" value="HATPase_C_sf"/>
</dbReference>
<dbReference type="SUPFAM" id="SSF55785">
    <property type="entry name" value="PYP-like sensor domain (PAS domain)"/>
    <property type="match status" value="1"/>
</dbReference>
<accession>A0AAE0WZ05</accession>
<dbReference type="Pfam" id="PF00512">
    <property type="entry name" value="HisKA"/>
    <property type="match status" value="1"/>
</dbReference>
<dbReference type="SMART" id="SM00388">
    <property type="entry name" value="HisKA"/>
    <property type="match status" value="1"/>
</dbReference>
<dbReference type="SMART" id="SM00387">
    <property type="entry name" value="HATPase_c"/>
    <property type="match status" value="1"/>
</dbReference>
<dbReference type="CDD" id="cd00082">
    <property type="entry name" value="HisKA"/>
    <property type="match status" value="1"/>
</dbReference>
<dbReference type="SMART" id="SM00448">
    <property type="entry name" value="REC"/>
    <property type="match status" value="1"/>
</dbReference>
<dbReference type="FunFam" id="3.30.450.20:FF:000136">
    <property type="entry name" value="Sensor histidine kinase/response regulator Fos-1"/>
    <property type="match status" value="1"/>
</dbReference>
<organism evidence="10 11">
    <name type="scientific">Podospora appendiculata</name>
    <dbReference type="NCBI Taxonomy" id="314037"/>
    <lineage>
        <taxon>Eukaryota</taxon>
        <taxon>Fungi</taxon>
        <taxon>Dikarya</taxon>
        <taxon>Ascomycota</taxon>
        <taxon>Pezizomycotina</taxon>
        <taxon>Sordariomycetes</taxon>
        <taxon>Sordariomycetidae</taxon>
        <taxon>Sordariales</taxon>
        <taxon>Podosporaceae</taxon>
        <taxon>Podospora</taxon>
    </lineage>
</organism>
<feature type="signal peptide" evidence="5">
    <location>
        <begin position="1"/>
        <end position="18"/>
    </location>
</feature>
<comment type="caution">
    <text evidence="10">The sequence shown here is derived from an EMBL/GenBank/DDBJ whole genome shotgun (WGS) entry which is preliminary data.</text>
</comment>
<sequence>MLRTLLAACLSLSSTTLAAPTAAICDRDFLKAQAAAYVAAQAAGKVDTLKASSSVSYTQNFKTATLATGILSTPLKIDSNRSTYDTTQCATYTELISLQSGANHVIGTQMRFSDGELSKMEIIVTSTGDWLFNPTNTLKYASQESWTEIPEAKRDTRAVIQAAGDAYLDLFNDKKVKVPWGNPCARLEGGSYIQPSCNVGVPSGVKNINRRYVVDEVFGTVDVFFSFGGNDPDSHEFRVESGKLRYVHTMTVMKSRHHIAVASDTANRCRPFSIPRLNGLWFSNPIRARDHHPRPYHAHHEASLIEVVEVAVKDAIFRSHIGHQSEPWLNNCSIFAKASLPTSPTDSDPIRLPSPSVSVSPARSQPAFGVAGTANLTDIFYYSPLALLELSPSCCITRASARFLSDWRLSADQCIGHQLHLFLEKQIHPSTSISQVHAIIGTVDDAISARAERTSKPINTIHEAACRARVLPVFNDHQLLAITLEWHERPTALIESELVKPGLSTDEAFRILVQALKDYAIFLLDTTGHIATWNMGAELLKGYTRDEIIGKHFSVFYGKDDLEAGKPDMELAICLREGRVEDEGWRYKKDGTRFWANVIITAVYKDGLHVGFGKVTRDLTERKASESRLITAYEESEKLKSDFLANMSHEIRTPMHGMLSACSLLLDTDLTVRQRDIANIMDESGKVLLQVINDILDYSKLASGSFSVTSDIVGVASIIASVVRGVQTTLHPAVHFELFLAPNLPKSVQGDPLRFRQIVNNLVGNAAKFTEKGSIRVKASLQAEDVDSYTVLTEVTDTGIGIPENSTAHLFMPFTQFDVTTTKRYKGTGLGLSISKSLAELMGGRIGYRPNVERHGSVFWFTARFKKIKSLGQIQDWKNQLAKDGSLLPVPATETVDLQAELAKIASARTLLLVEDNVINQKVMLGILRSLGFKNVQLASNGAEAVTMVRAKPVGFDLVLMDINMPILDGHQASSRIRESGIKIPIVAMTAYALKGDRERCLEYGMNDYIPKPVDKKYLIRILAKWLMSKADGRRSMGPDQLPSPELGLALLDMNRALLDKNLNKVQDPSSVVEVASEEQKKQPGADSVSG</sequence>
<evidence type="ECO:0008006" key="12">
    <source>
        <dbReference type="Google" id="ProtNLM"/>
    </source>
</evidence>
<evidence type="ECO:0000259" key="6">
    <source>
        <dbReference type="PROSITE" id="PS50109"/>
    </source>
</evidence>
<dbReference type="SUPFAM" id="SSF47384">
    <property type="entry name" value="Homodimeric domain of signal transducing histidine kinase"/>
    <property type="match status" value="1"/>
</dbReference>
<evidence type="ECO:0000256" key="5">
    <source>
        <dbReference type="SAM" id="SignalP"/>
    </source>
</evidence>
<dbReference type="Gene3D" id="3.40.50.2300">
    <property type="match status" value="1"/>
</dbReference>
<keyword evidence="5" id="KW-0732">Signal</keyword>
<dbReference type="PROSITE" id="PS50109">
    <property type="entry name" value="HIS_KIN"/>
    <property type="match status" value="1"/>
</dbReference>
<dbReference type="PRINTS" id="PR00344">
    <property type="entry name" value="BCTRLSENSOR"/>
</dbReference>
<dbReference type="PROSITE" id="PS50113">
    <property type="entry name" value="PAC"/>
    <property type="match status" value="1"/>
</dbReference>
<keyword evidence="2" id="KW-0902">Two-component regulatory system</keyword>
<feature type="domain" description="Response regulatory" evidence="7">
    <location>
        <begin position="910"/>
        <end position="1027"/>
    </location>
</feature>
<dbReference type="Pfam" id="PF00072">
    <property type="entry name" value="Response_reg"/>
    <property type="match status" value="1"/>
</dbReference>
<name>A0AAE0WZ05_9PEZI</name>
<dbReference type="Pfam" id="PF13426">
    <property type="entry name" value="PAS_9"/>
    <property type="match status" value="1"/>
</dbReference>
<feature type="modified residue" description="4-aspartylphosphate" evidence="3">
    <location>
        <position position="962"/>
    </location>
</feature>
<dbReference type="InterPro" id="IPR011006">
    <property type="entry name" value="CheY-like_superfamily"/>
</dbReference>
<evidence type="ECO:0000313" key="11">
    <source>
        <dbReference type="Proteomes" id="UP001270362"/>
    </source>
</evidence>
<feature type="domain" description="Histidine kinase" evidence="6">
    <location>
        <begin position="646"/>
        <end position="867"/>
    </location>
</feature>
<dbReference type="PROSITE" id="PS50110">
    <property type="entry name" value="RESPONSE_REGULATORY"/>
    <property type="match status" value="1"/>
</dbReference>
<dbReference type="NCBIfam" id="TIGR00229">
    <property type="entry name" value="sensory_box"/>
    <property type="match status" value="1"/>
</dbReference>
<gene>
    <name evidence="10" type="ORF">B0T22DRAFT_387952</name>
</gene>
<evidence type="ECO:0000256" key="4">
    <source>
        <dbReference type="SAM" id="MobiDB-lite"/>
    </source>
</evidence>
<evidence type="ECO:0000313" key="10">
    <source>
        <dbReference type="EMBL" id="KAK3681287.1"/>
    </source>
</evidence>
<dbReference type="InterPro" id="IPR004358">
    <property type="entry name" value="Sig_transdc_His_kin-like_C"/>
</dbReference>
<dbReference type="InterPro" id="IPR005467">
    <property type="entry name" value="His_kinase_dom"/>
</dbReference>
<dbReference type="Proteomes" id="UP001270362">
    <property type="component" value="Unassembled WGS sequence"/>
</dbReference>
<dbReference type="EMBL" id="JAULSO010000007">
    <property type="protein sequence ID" value="KAK3681287.1"/>
    <property type="molecule type" value="Genomic_DNA"/>
</dbReference>
<dbReference type="AlphaFoldDB" id="A0AAE0WZ05"/>
<keyword evidence="1 3" id="KW-0597">Phosphoprotein</keyword>
<dbReference type="Gene3D" id="3.30.565.10">
    <property type="entry name" value="Histidine kinase-like ATPase, C-terminal domain"/>
    <property type="match status" value="1"/>
</dbReference>
<proteinExistence type="predicted"/>
<dbReference type="InterPro" id="IPR001789">
    <property type="entry name" value="Sig_transdc_resp-reg_receiver"/>
</dbReference>
<protein>
    <recommendedName>
        <fullName evidence="12">Signal transduction histidine-protein kinase</fullName>
    </recommendedName>
</protein>
<dbReference type="InterPro" id="IPR036097">
    <property type="entry name" value="HisK_dim/P_sf"/>
</dbReference>
<dbReference type="PANTHER" id="PTHR45339:SF1">
    <property type="entry name" value="HYBRID SIGNAL TRANSDUCTION HISTIDINE KINASE J"/>
    <property type="match status" value="1"/>
</dbReference>
<dbReference type="CDD" id="cd16922">
    <property type="entry name" value="HATPase_EvgS-ArcB-TorS-like"/>
    <property type="match status" value="1"/>
</dbReference>
<dbReference type="InterPro" id="IPR058334">
    <property type="entry name" value="DUF8021"/>
</dbReference>
<dbReference type="Pfam" id="PF02518">
    <property type="entry name" value="HATPase_c"/>
    <property type="match status" value="1"/>
</dbReference>
<keyword evidence="11" id="KW-1185">Reference proteome</keyword>
<dbReference type="Gene3D" id="1.10.287.130">
    <property type="match status" value="1"/>
</dbReference>
<dbReference type="InterPro" id="IPR003594">
    <property type="entry name" value="HATPase_dom"/>
</dbReference>
<evidence type="ECO:0000256" key="3">
    <source>
        <dbReference type="PROSITE-ProRule" id="PRU00169"/>
    </source>
</evidence>